<dbReference type="RefSeq" id="WP_012674560.1">
    <property type="nucleotide sequence ID" value="NC_012438.1"/>
</dbReference>
<proteinExistence type="inferred from homology"/>
<name>C1DV09_SULAA</name>
<dbReference type="AlphaFoldDB" id="C1DV09"/>
<organism evidence="4 5">
    <name type="scientific">Sulfurihydrogenibium azorense (strain DSM 15241 / OCM 825 / Az-Fu1)</name>
    <dbReference type="NCBI Taxonomy" id="204536"/>
    <lineage>
        <taxon>Bacteria</taxon>
        <taxon>Pseudomonadati</taxon>
        <taxon>Aquificota</taxon>
        <taxon>Aquificia</taxon>
        <taxon>Aquificales</taxon>
        <taxon>Hydrogenothermaceae</taxon>
        <taxon>Sulfurihydrogenibium</taxon>
    </lineage>
</organism>
<dbReference type="Gene3D" id="3.90.1140.10">
    <property type="entry name" value="Cyclic phosphodiesterase"/>
    <property type="match status" value="1"/>
</dbReference>
<dbReference type="STRING" id="204536.SULAZ_0973"/>
<evidence type="ECO:0000256" key="1">
    <source>
        <dbReference type="ARBA" id="ARBA00022801"/>
    </source>
</evidence>
<feature type="domain" description="Phosphoesterase HXTX" evidence="3">
    <location>
        <begin position="24"/>
        <end position="92"/>
    </location>
</feature>
<feature type="active site" description="Proton donor" evidence="2">
    <location>
        <position position="42"/>
    </location>
</feature>
<evidence type="ECO:0000259" key="3">
    <source>
        <dbReference type="Pfam" id="PF02834"/>
    </source>
</evidence>
<dbReference type="eggNOG" id="COG1514">
    <property type="taxonomic scope" value="Bacteria"/>
</dbReference>
<dbReference type="Proteomes" id="UP000001369">
    <property type="component" value="Chromosome"/>
</dbReference>
<dbReference type="Pfam" id="PF02834">
    <property type="entry name" value="LigT_PEase"/>
    <property type="match status" value="2"/>
</dbReference>
<dbReference type="InterPro" id="IPR009097">
    <property type="entry name" value="Cyclic_Pdiesterase"/>
</dbReference>
<keyword evidence="1 2" id="KW-0378">Hydrolase</keyword>
<dbReference type="KEGG" id="saf:SULAZ_0973"/>
<gene>
    <name evidence="4" type="ordered locus">SULAZ_0973</name>
</gene>
<dbReference type="PANTHER" id="PTHR35561:SF1">
    <property type="entry name" value="RNA 2',3'-CYCLIC PHOSPHODIESTERASE"/>
    <property type="match status" value="1"/>
</dbReference>
<comment type="catalytic activity">
    <reaction evidence="2">
        <text>a 3'-end 2',3'-cyclophospho-ribonucleotide-RNA + H2O = a 3'-end 2'-phospho-ribonucleotide-RNA + H(+)</text>
        <dbReference type="Rhea" id="RHEA:11828"/>
        <dbReference type="Rhea" id="RHEA-COMP:10464"/>
        <dbReference type="Rhea" id="RHEA-COMP:17353"/>
        <dbReference type="ChEBI" id="CHEBI:15377"/>
        <dbReference type="ChEBI" id="CHEBI:15378"/>
        <dbReference type="ChEBI" id="CHEBI:83064"/>
        <dbReference type="ChEBI" id="CHEBI:173113"/>
        <dbReference type="EC" id="3.1.4.58"/>
    </reaction>
</comment>
<protein>
    <recommendedName>
        <fullName evidence="2">RNA 2',3'-cyclic phosphodiesterase</fullName>
        <shortName evidence="2">RNA 2',3'-CPDase</shortName>
        <ecNumber evidence="2">3.1.4.58</ecNumber>
    </recommendedName>
</protein>
<dbReference type="InterPro" id="IPR004175">
    <property type="entry name" value="RNA_CPDase"/>
</dbReference>
<keyword evidence="4" id="KW-0436">Ligase</keyword>
<comment type="similarity">
    <text evidence="2">Belongs to the 2H phosphoesterase superfamily. ThpR family.</text>
</comment>
<evidence type="ECO:0000256" key="2">
    <source>
        <dbReference type="HAMAP-Rule" id="MF_01940"/>
    </source>
</evidence>
<keyword evidence="5" id="KW-1185">Reference proteome</keyword>
<reference evidence="4 5" key="1">
    <citation type="journal article" date="2009" name="J. Bacteriol.">
        <title>Complete and draft genome sequences of six members of the Aquificales.</title>
        <authorList>
            <person name="Reysenbach A.L."/>
            <person name="Hamamura N."/>
            <person name="Podar M."/>
            <person name="Griffiths E."/>
            <person name="Ferreira S."/>
            <person name="Hochstein R."/>
            <person name="Heidelberg J."/>
            <person name="Johnson J."/>
            <person name="Mead D."/>
            <person name="Pohorille A."/>
            <person name="Sarmiento M."/>
            <person name="Schweighofer K."/>
            <person name="Seshadri R."/>
            <person name="Voytek M.A."/>
        </authorList>
    </citation>
    <scope>NUCLEOTIDE SEQUENCE [LARGE SCALE GENOMIC DNA]</scope>
    <source>
        <strain evidence="5">Az-Fu1 / DSM 15241 / OCM 825</strain>
    </source>
</reference>
<feature type="active site" description="Proton acceptor" evidence="2">
    <location>
        <position position="128"/>
    </location>
</feature>
<dbReference type="PANTHER" id="PTHR35561">
    <property type="entry name" value="RNA 2',3'-CYCLIC PHOSPHODIESTERASE"/>
    <property type="match status" value="1"/>
</dbReference>
<evidence type="ECO:0000313" key="5">
    <source>
        <dbReference type="Proteomes" id="UP000001369"/>
    </source>
</evidence>
<dbReference type="SUPFAM" id="SSF55144">
    <property type="entry name" value="LigT-like"/>
    <property type="match status" value="1"/>
</dbReference>
<comment type="function">
    <text evidence="2">Hydrolyzes RNA 2',3'-cyclic phosphodiester to an RNA 2'-phosphomonoester.</text>
</comment>
<feature type="domain" description="Phosphoesterase HXTX" evidence="3">
    <location>
        <begin position="102"/>
        <end position="162"/>
    </location>
</feature>
<feature type="short sequence motif" description="HXTX 2" evidence="2">
    <location>
        <begin position="128"/>
        <end position="131"/>
    </location>
</feature>
<dbReference type="HAMAP" id="MF_01940">
    <property type="entry name" value="RNA_CPDase"/>
    <property type="match status" value="1"/>
</dbReference>
<dbReference type="GO" id="GO:0016874">
    <property type="term" value="F:ligase activity"/>
    <property type="evidence" value="ECO:0007669"/>
    <property type="project" value="UniProtKB-KW"/>
</dbReference>
<accession>C1DV09</accession>
<dbReference type="GO" id="GO:0008664">
    <property type="term" value="F:RNA 2',3'-cyclic 3'-phosphodiesterase activity"/>
    <property type="evidence" value="ECO:0007669"/>
    <property type="project" value="UniProtKB-EC"/>
</dbReference>
<sequence length="180" mass="21090">MEKRVFVGSFVDWKKLKKSYTDIKKDLSGVVSGSWVKPENFHITYKFLGNTKVEKINDILHILNKDFNKELEVNITLKGLGVFPNLDDPKVLFFKVLENEILKEIFLNLEEKLYSIGYKKEIKPFIPHITILRIKEVKQAQFVEKLKKYEEKLFLKQETITVNLIESILNPTGAVYKKLN</sequence>
<dbReference type="NCBIfam" id="TIGR02258">
    <property type="entry name" value="2_5_ligase"/>
    <property type="match status" value="1"/>
</dbReference>
<feature type="short sequence motif" description="HXTX 1" evidence="2">
    <location>
        <begin position="42"/>
        <end position="45"/>
    </location>
</feature>
<dbReference type="EMBL" id="CP001229">
    <property type="protein sequence ID" value="ACN99242.1"/>
    <property type="molecule type" value="Genomic_DNA"/>
</dbReference>
<evidence type="ECO:0000313" key="4">
    <source>
        <dbReference type="EMBL" id="ACN99242.1"/>
    </source>
</evidence>
<dbReference type="InterPro" id="IPR014051">
    <property type="entry name" value="Phosphoesterase_HXTX"/>
</dbReference>
<dbReference type="OrthoDB" id="9789350at2"/>
<dbReference type="EC" id="3.1.4.58" evidence="2"/>
<dbReference type="HOGENOM" id="CLU_081251_3_2_0"/>
<dbReference type="GO" id="GO:0004113">
    <property type="term" value="F:2',3'-cyclic-nucleotide 3'-phosphodiesterase activity"/>
    <property type="evidence" value="ECO:0007669"/>
    <property type="project" value="InterPro"/>
</dbReference>